<keyword evidence="4" id="KW-1185">Reference proteome</keyword>
<evidence type="ECO:0000313" key="4">
    <source>
        <dbReference type="Proteomes" id="UP000061382"/>
    </source>
</evidence>
<dbReference type="KEGG" id="rti:DC20_01170"/>
<evidence type="ECO:0000256" key="1">
    <source>
        <dbReference type="SAM" id="SignalP"/>
    </source>
</evidence>
<evidence type="ECO:0000259" key="2">
    <source>
        <dbReference type="Pfam" id="PF19815"/>
    </source>
</evidence>
<evidence type="ECO:0000313" key="3">
    <source>
        <dbReference type="EMBL" id="ALJ01108.1"/>
    </source>
</evidence>
<dbReference type="SUPFAM" id="SSF51126">
    <property type="entry name" value="Pectin lyase-like"/>
    <property type="match status" value="1"/>
</dbReference>
<feature type="domain" description="DUF6298" evidence="2">
    <location>
        <begin position="472"/>
        <end position="864"/>
    </location>
</feature>
<dbReference type="InterPro" id="IPR046265">
    <property type="entry name" value="DUF6298"/>
</dbReference>
<dbReference type="PATRIC" id="fig|512763.3.peg.259"/>
<gene>
    <name evidence="3" type="ORF">DC20_01170</name>
</gene>
<name>A0A0P0C7P7_9BACT</name>
<protein>
    <recommendedName>
        <fullName evidence="2">DUF6298 domain-containing protein</fullName>
    </recommendedName>
</protein>
<feature type="signal peptide" evidence="1">
    <location>
        <begin position="1"/>
        <end position="20"/>
    </location>
</feature>
<feature type="chain" id="PRO_5006042457" description="DUF6298 domain-containing protein" evidence="1">
    <location>
        <begin position="21"/>
        <end position="989"/>
    </location>
</feature>
<dbReference type="EMBL" id="CP012643">
    <property type="protein sequence ID" value="ALJ01108.1"/>
    <property type="molecule type" value="Genomic_DNA"/>
</dbReference>
<dbReference type="Gene3D" id="2.160.20.10">
    <property type="entry name" value="Single-stranded right-handed beta-helix, Pectin lyase-like"/>
    <property type="match status" value="2"/>
</dbReference>
<proteinExistence type="predicted"/>
<accession>A0A0P0C7P7</accession>
<dbReference type="InterPro" id="IPR012334">
    <property type="entry name" value="Pectin_lyas_fold"/>
</dbReference>
<dbReference type="Pfam" id="PF19815">
    <property type="entry name" value="DUF6298"/>
    <property type="match status" value="1"/>
</dbReference>
<dbReference type="InterPro" id="IPR011050">
    <property type="entry name" value="Pectin_lyase_fold/virulence"/>
</dbReference>
<organism evidence="3 4">
    <name type="scientific">Rufibacter tibetensis</name>
    <dbReference type="NCBI Taxonomy" id="512763"/>
    <lineage>
        <taxon>Bacteria</taxon>
        <taxon>Pseudomonadati</taxon>
        <taxon>Bacteroidota</taxon>
        <taxon>Cytophagia</taxon>
        <taxon>Cytophagales</taxon>
        <taxon>Hymenobacteraceae</taxon>
        <taxon>Rufibacter</taxon>
    </lineage>
</organism>
<dbReference type="AlphaFoldDB" id="A0A0P0C7P7"/>
<dbReference type="OrthoDB" id="5488826at2"/>
<reference evidence="3 4" key="1">
    <citation type="submission" date="2015-08" db="EMBL/GenBank/DDBJ databases">
        <title>Complete genome sequence of Rufibacter tibetensis strain 1351t, a radiation-resistant bacterium from tibet plateau.</title>
        <authorList>
            <person name="Dai J."/>
        </authorList>
    </citation>
    <scope>NUCLEOTIDE SEQUENCE [LARGE SCALE GENOMIC DNA]</scope>
    <source>
        <strain evidence="3 4">1351</strain>
    </source>
</reference>
<keyword evidence="1" id="KW-0732">Signal</keyword>
<dbReference type="Proteomes" id="UP000061382">
    <property type="component" value="Chromosome"/>
</dbReference>
<dbReference type="STRING" id="512763.DC20_01170"/>
<sequence length="989" mass="108934">MLFSLATLLLSGLLSPLVQAQTKAGPGILPIDFSHAGYGGGGISIPAVPAVLTVRPTGQDDTRLLQAALDQVAKLPLQDNGFRGALQLAEGRFLVSGQLRLNADGVVLRGSGNQKTILVATGKDRRSLVVAGKEQLPTVGTTIKITDTVVTVGSRTFTLENLEGLRSGNQIVITRPSTKEWISALGMDTLKGVFPDLRFHWPAGSRNLVWDRTITSVEVAKKQITVDAPITTALEQQYGGGTVAKVTAEEPLQHIGIENLILESEFAKNNPKDEEHAWYAISLDQVRDAWVQGITARHFVSSAVKVGPRGRRITVANCRNEQPVSEVGGYRRHSFLVEGQQVLVQHCTAEAGINDFAIGFTAAGPNVFLHCTSTNALGPSGSYESWASGVLYENVQVNGAGLRLTYDPERAQAGGWTAANSVIWNCTAKEIVAKGPATAPVVAITSREPLYANQLSIRLGKQALAAIRKETPESSQVSAFSLNEFTTKDLSPTTAEQKQAHSPLQIINGRFVIGDKALWGGMVNDAWWLGQTSPANALDAGISITRYVPGRVGPGLTEDLPALATRVASQGTPFYQSGPAIWYDRRRDDHSIVERPTSYVWAAFYELPWARSGQGKAWDGLSKYDVSTYNPWYFDRTREFARLSDQNGIVLYHHLYNNHNLLETASHWIDFPWRPANNINETNLPDPIEPKTKVHVANQFYDATNQKLRELHRAYIFHVLDQLGSFDNIIFGLSFQYSGPFEFQKFFQQTVAEWEQKNNRKVRLVLDTSKNVTDAVLSDPELAKQVAVVDMRYWHYLPDGTLWAPEGGKNLAFREMHPKEFGDPTTPEQLYRQVREYHAKYPDKAIVAWHSGAGPVPALMGGGAQVIMRNPTAGHGQGRTVDSHPLDAFVQEHLAEKLMHMQPQDGLLAQSTQNWALTDEERNTLLLSSLSGQEITFSQKLPKKTYTGLWFDPSTGKSQSAELPSKFKKGTTLQKPTSAHWLLLLKTGK</sequence>